<dbReference type="PANTHER" id="PTHR30514:SF1">
    <property type="entry name" value="HTH-TYPE TRANSCRIPTIONAL REGULATOR HEXR-RELATED"/>
    <property type="match status" value="1"/>
</dbReference>
<dbReference type="Gene3D" id="1.10.10.10">
    <property type="entry name" value="Winged helix-like DNA-binding domain superfamily/Winged helix DNA-binding domain"/>
    <property type="match status" value="1"/>
</dbReference>
<dbReference type="Pfam" id="PF01380">
    <property type="entry name" value="SIS"/>
    <property type="match status" value="1"/>
</dbReference>
<name>A0A268S216_SHOCL</name>
<dbReference type="CDD" id="cd05013">
    <property type="entry name" value="SIS_RpiR"/>
    <property type="match status" value="1"/>
</dbReference>
<comment type="caution">
    <text evidence="6">The sequence shown here is derived from an EMBL/GenBank/DDBJ whole genome shotgun (WGS) entry which is preliminary data.</text>
</comment>
<accession>A0A268S216</accession>
<dbReference type="SUPFAM" id="SSF46689">
    <property type="entry name" value="Homeodomain-like"/>
    <property type="match status" value="1"/>
</dbReference>
<dbReference type="GO" id="GO:1901135">
    <property type="term" value="P:carbohydrate derivative metabolic process"/>
    <property type="evidence" value="ECO:0007669"/>
    <property type="project" value="InterPro"/>
</dbReference>
<dbReference type="SUPFAM" id="SSF53697">
    <property type="entry name" value="SIS domain"/>
    <property type="match status" value="1"/>
</dbReference>
<evidence type="ECO:0000256" key="1">
    <source>
        <dbReference type="ARBA" id="ARBA00023015"/>
    </source>
</evidence>
<evidence type="ECO:0008006" key="8">
    <source>
        <dbReference type="Google" id="ProtNLM"/>
    </source>
</evidence>
<evidence type="ECO:0000256" key="2">
    <source>
        <dbReference type="ARBA" id="ARBA00023125"/>
    </source>
</evidence>
<dbReference type="GeneID" id="86924615"/>
<dbReference type="Gene3D" id="3.40.50.10490">
    <property type="entry name" value="Glucose-6-phosphate isomerase like protein, domain 1"/>
    <property type="match status" value="1"/>
</dbReference>
<dbReference type="PROSITE" id="PS51071">
    <property type="entry name" value="HTH_RPIR"/>
    <property type="match status" value="1"/>
</dbReference>
<feature type="domain" description="SIS" evidence="5">
    <location>
        <begin position="123"/>
        <end position="263"/>
    </location>
</feature>
<dbReference type="AlphaFoldDB" id="A0A268S216"/>
<dbReference type="InterPro" id="IPR009057">
    <property type="entry name" value="Homeodomain-like_sf"/>
</dbReference>
<dbReference type="InterPro" id="IPR000281">
    <property type="entry name" value="HTH_RpiR"/>
</dbReference>
<dbReference type="InterPro" id="IPR046348">
    <property type="entry name" value="SIS_dom_sf"/>
</dbReference>
<evidence type="ECO:0000313" key="7">
    <source>
        <dbReference type="Proteomes" id="UP000216133"/>
    </source>
</evidence>
<evidence type="ECO:0000313" key="6">
    <source>
        <dbReference type="EMBL" id="PAF26534.1"/>
    </source>
</evidence>
<dbReference type="PANTHER" id="PTHR30514">
    <property type="entry name" value="GLUCOKINASE"/>
    <property type="match status" value="1"/>
</dbReference>
<protein>
    <recommendedName>
        <fullName evidence="8">MurR/RpiR family transcriptional regulator</fullName>
    </recommendedName>
</protein>
<evidence type="ECO:0000259" key="5">
    <source>
        <dbReference type="PROSITE" id="PS51464"/>
    </source>
</evidence>
<dbReference type="RefSeq" id="WP_094423973.1">
    <property type="nucleotide sequence ID" value="NZ_CP019985.1"/>
</dbReference>
<keyword evidence="1" id="KW-0805">Transcription regulation</keyword>
<dbReference type="InterPro" id="IPR035472">
    <property type="entry name" value="RpiR-like_SIS"/>
</dbReference>
<organism evidence="6 7">
    <name type="scientific">Shouchella clausii</name>
    <name type="common">Alkalihalobacillus clausii</name>
    <dbReference type="NCBI Taxonomy" id="79880"/>
    <lineage>
        <taxon>Bacteria</taxon>
        <taxon>Bacillati</taxon>
        <taxon>Bacillota</taxon>
        <taxon>Bacilli</taxon>
        <taxon>Bacillales</taxon>
        <taxon>Bacillaceae</taxon>
        <taxon>Shouchella</taxon>
    </lineage>
</organism>
<dbReference type="InterPro" id="IPR047640">
    <property type="entry name" value="RpiR-like"/>
</dbReference>
<reference evidence="6 7" key="1">
    <citation type="submission" date="2017-07" db="EMBL/GenBank/DDBJ databases">
        <title>Isolation and whole genome analysis of endospore-forming bacteria from heroin.</title>
        <authorList>
            <person name="Kalinowski J."/>
            <person name="Ahrens B."/>
            <person name="Al-Dilaimi A."/>
            <person name="Winkler A."/>
            <person name="Wibberg D."/>
            <person name="Schleenbecker U."/>
            <person name="Ruckert C."/>
            <person name="Wolfel R."/>
            <person name="Grass G."/>
        </authorList>
    </citation>
    <scope>NUCLEOTIDE SEQUENCE [LARGE SCALE GENOMIC DNA]</scope>
    <source>
        <strain evidence="6 7">7523-2</strain>
    </source>
</reference>
<evidence type="ECO:0000259" key="4">
    <source>
        <dbReference type="PROSITE" id="PS51071"/>
    </source>
</evidence>
<keyword evidence="2" id="KW-0238">DNA-binding</keyword>
<dbReference type="PROSITE" id="PS51464">
    <property type="entry name" value="SIS"/>
    <property type="match status" value="1"/>
</dbReference>
<gene>
    <name evidence="6" type="ORF">CHH61_07925</name>
</gene>
<dbReference type="InterPro" id="IPR001347">
    <property type="entry name" value="SIS_dom"/>
</dbReference>
<dbReference type="Pfam" id="PF01418">
    <property type="entry name" value="HTH_6"/>
    <property type="match status" value="1"/>
</dbReference>
<dbReference type="Proteomes" id="UP000216133">
    <property type="component" value="Unassembled WGS sequence"/>
</dbReference>
<dbReference type="GO" id="GO:0097367">
    <property type="term" value="F:carbohydrate derivative binding"/>
    <property type="evidence" value="ECO:0007669"/>
    <property type="project" value="InterPro"/>
</dbReference>
<keyword evidence="3" id="KW-0804">Transcription</keyword>
<dbReference type="GO" id="GO:0003677">
    <property type="term" value="F:DNA binding"/>
    <property type="evidence" value="ECO:0007669"/>
    <property type="project" value="UniProtKB-KW"/>
</dbReference>
<sequence length="281" mass="30831">MARFQERIKQNEASLTGSEKKIITQLKKHEKPFLLSMNELALLSKVSEPSVVRLYKKLGYSSYQELKVALAQELAEIKPASKESADIEAEDLADTVFVKMSEQITAALTMTKHAIELEKIEEAIGKLHAAKRLYFFGQGLSGTIAEDGAHKFMRLGGMTLSVKDPHYQAIYASHMDGGDVVVAISHSGETIDIINVCDMAKSNGACLIVITSNKNTTLASMADYLLLTQAAETNRQPDAMVSRVIQLALIDTLYLRVAAMAGPKGKENVNKSRLAVTRMKK</sequence>
<proteinExistence type="predicted"/>
<feature type="domain" description="HTH rpiR-type" evidence="4">
    <location>
        <begin position="2"/>
        <end position="77"/>
    </location>
</feature>
<dbReference type="EMBL" id="NPBS01000035">
    <property type="protein sequence ID" value="PAF26534.1"/>
    <property type="molecule type" value="Genomic_DNA"/>
</dbReference>
<evidence type="ECO:0000256" key="3">
    <source>
        <dbReference type="ARBA" id="ARBA00023163"/>
    </source>
</evidence>
<dbReference type="InterPro" id="IPR036388">
    <property type="entry name" value="WH-like_DNA-bd_sf"/>
</dbReference>
<dbReference type="GO" id="GO:0003700">
    <property type="term" value="F:DNA-binding transcription factor activity"/>
    <property type="evidence" value="ECO:0007669"/>
    <property type="project" value="InterPro"/>
</dbReference>